<protein>
    <recommendedName>
        <fullName evidence="4">lipopolysaccharide heptosyltransferase II</fullName>
        <ecNumber evidence="4">2.4.99.24</ecNumber>
    </recommendedName>
</protein>
<keyword evidence="2 6" id="KW-0808">Transferase</keyword>
<dbReference type="Pfam" id="PF01075">
    <property type="entry name" value="Glyco_transf_9"/>
    <property type="match status" value="1"/>
</dbReference>
<dbReference type="InterPro" id="IPR002201">
    <property type="entry name" value="Glyco_trans_9"/>
</dbReference>
<dbReference type="AlphaFoldDB" id="A0A6V8MNW7"/>
<dbReference type="SUPFAM" id="SSF53756">
    <property type="entry name" value="UDP-Glycosyltransferase/glycogen phosphorylase"/>
    <property type="match status" value="1"/>
</dbReference>
<dbReference type="EMBL" id="BLXX01000016">
    <property type="protein sequence ID" value="GFO61602.1"/>
    <property type="molecule type" value="Genomic_DNA"/>
</dbReference>
<dbReference type="CDD" id="cd03789">
    <property type="entry name" value="GT9_LPS_heptosyltransferase"/>
    <property type="match status" value="1"/>
</dbReference>
<evidence type="ECO:0000313" key="6">
    <source>
        <dbReference type="EMBL" id="GFO61602.1"/>
    </source>
</evidence>
<dbReference type="PANTHER" id="PTHR30160:SF7">
    <property type="entry name" value="ADP-HEPTOSE--LPS HEPTOSYLTRANSFERASE 2"/>
    <property type="match status" value="1"/>
</dbReference>
<sequence length="353" mass="39093">MSAPLDPNRVRNILVRGTNWLGDAVMNTPALGAIRETFPKARITLLVIPTVAELFTPHQWVDEVVVYDRKGRHQGIRGRLRLAGELRRRRFDLAILLQNAIDAAIIATLAGIPRRMGTRTDGRGFLLTHGFNQKSLDPRLHHVDYYLEMLGHFGIRAAQKRQLLCLAEEERAAVRRRFEEGGIVPGDFVIGINPGAAYGSAKRWYPERFAAAGAELARRWGAKLVVFGGPGEVAIARDIEASLEGPCLNLAGTLTVRELMASIERCNFFISNDSGPMHIAAAFGVPLVAVFGSTDHRTTYPWSDKAVVVRKEVDCAPCLKRECPTDHRCMKQVTAEDVVQAAVELQKQLTIEN</sequence>
<keyword evidence="1" id="KW-0328">Glycosyltransferase</keyword>
<dbReference type="RefSeq" id="WP_183356395.1">
    <property type="nucleotide sequence ID" value="NZ_BLXX01000016.1"/>
</dbReference>
<proteinExistence type="inferred from homology"/>
<accession>A0A6V8MNW7</accession>
<comment type="similarity">
    <text evidence="3">Belongs to the glycosyltransferase 9 family.</text>
</comment>
<organism evidence="6 7">
    <name type="scientific">Geomonas silvestris</name>
    <dbReference type="NCBI Taxonomy" id="2740184"/>
    <lineage>
        <taxon>Bacteria</taxon>
        <taxon>Pseudomonadati</taxon>
        <taxon>Thermodesulfobacteriota</taxon>
        <taxon>Desulfuromonadia</taxon>
        <taxon>Geobacterales</taxon>
        <taxon>Geobacteraceae</taxon>
        <taxon>Geomonas</taxon>
    </lineage>
</organism>
<dbReference type="GO" id="GO:0009244">
    <property type="term" value="P:lipopolysaccharide core region biosynthetic process"/>
    <property type="evidence" value="ECO:0007669"/>
    <property type="project" value="TreeGrafter"/>
</dbReference>
<dbReference type="Gene3D" id="3.40.50.2000">
    <property type="entry name" value="Glycogen Phosphorylase B"/>
    <property type="match status" value="2"/>
</dbReference>
<dbReference type="NCBIfam" id="TIGR02195">
    <property type="entry name" value="heptsyl_trn_II"/>
    <property type="match status" value="1"/>
</dbReference>
<dbReference type="InterPro" id="IPR011910">
    <property type="entry name" value="RfaF"/>
</dbReference>
<evidence type="ECO:0000256" key="2">
    <source>
        <dbReference type="ARBA" id="ARBA00022679"/>
    </source>
</evidence>
<evidence type="ECO:0000256" key="1">
    <source>
        <dbReference type="ARBA" id="ARBA00022676"/>
    </source>
</evidence>
<dbReference type="FunFam" id="3.40.50.2000:FF:000023">
    <property type="entry name" value="ADP-heptose--LPS heptosyltransferase II"/>
    <property type="match status" value="1"/>
</dbReference>
<name>A0A6V8MNW7_9BACT</name>
<evidence type="ECO:0000256" key="3">
    <source>
        <dbReference type="ARBA" id="ARBA00043995"/>
    </source>
</evidence>
<dbReference type="EC" id="2.4.99.24" evidence="4"/>
<comment type="caution">
    <text evidence="6">The sequence shown here is derived from an EMBL/GenBank/DDBJ whole genome shotgun (WGS) entry which is preliminary data.</text>
</comment>
<reference evidence="7" key="1">
    <citation type="submission" date="2020-06" db="EMBL/GenBank/DDBJ databases">
        <title>Draft genomic sequence of Geomonas sp. Red330.</title>
        <authorList>
            <person name="Itoh H."/>
            <person name="Zhenxing X."/>
            <person name="Ushijima N."/>
            <person name="Masuda Y."/>
            <person name="Shiratori Y."/>
            <person name="Senoo K."/>
        </authorList>
    </citation>
    <scope>NUCLEOTIDE SEQUENCE [LARGE SCALE GENOMIC DNA]</scope>
    <source>
        <strain evidence="7">Red330</strain>
    </source>
</reference>
<evidence type="ECO:0000256" key="5">
    <source>
        <dbReference type="ARBA" id="ARBA00047503"/>
    </source>
</evidence>
<evidence type="ECO:0000256" key="4">
    <source>
        <dbReference type="ARBA" id="ARBA00044042"/>
    </source>
</evidence>
<evidence type="ECO:0000313" key="7">
    <source>
        <dbReference type="Proteomes" id="UP000556026"/>
    </source>
</evidence>
<dbReference type="PANTHER" id="PTHR30160">
    <property type="entry name" value="TETRAACYLDISACCHARIDE 4'-KINASE-RELATED"/>
    <property type="match status" value="1"/>
</dbReference>
<gene>
    <name evidence="6" type="ORF">GMST_39270</name>
</gene>
<dbReference type="InterPro" id="IPR051199">
    <property type="entry name" value="LPS_LOS_Heptosyltrfase"/>
</dbReference>
<dbReference type="Proteomes" id="UP000556026">
    <property type="component" value="Unassembled WGS sequence"/>
</dbReference>
<keyword evidence="7" id="KW-1185">Reference proteome</keyword>
<dbReference type="GO" id="GO:0008713">
    <property type="term" value="F:ADP-heptose-lipopolysaccharide heptosyltransferase activity"/>
    <property type="evidence" value="ECO:0007669"/>
    <property type="project" value="UniProtKB-EC"/>
</dbReference>
<dbReference type="GO" id="GO:0005829">
    <property type="term" value="C:cytosol"/>
    <property type="evidence" value="ECO:0007669"/>
    <property type="project" value="TreeGrafter"/>
</dbReference>
<comment type="catalytic activity">
    <reaction evidence="5">
        <text>an L-alpha-D-Hep-(1-&gt;5)-[alpha-Kdo-(2-&gt;4)]-alpha-Kdo-(2-&gt;6)-lipid A + ADP-L-glycero-beta-D-manno-heptose = an L-alpha-D-Hep-(1-&gt;3)-L-alpha-D-Hep-(1-&gt;5)-[alpha-Kdo-(2-&gt;4)]-alpha-Kdo-(2-&gt;6)-lipid A + ADP + H(+)</text>
        <dbReference type="Rhea" id="RHEA:74071"/>
        <dbReference type="ChEBI" id="CHEBI:15378"/>
        <dbReference type="ChEBI" id="CHEBI:61506"/>
        <dbReference type="ChEBI" id="CHEBI:193068"/>
        <dbReference type="ChEBI" id="CHEBI:193069"/>
        <dbReference type="ChEBI" id="CHEBI:456216"/>
        <dbReference type="EC" id="2.4.99.24"/>
    </reaction>
</comment>